<evidence type="ECO:0000313" key="1">
    <source>
        <dbReference type="EMBL" id="KKQ36385.1"/>
    </source>
</evidence>
<proteinExistence type="predicted"/>
<accession>A0A0G0HCW9</accession>
<reference evidence="1 2" key="1">
    <citation type="journal article" date="2015" name="Nature">
        <title>rRNA introns, odd ribosomes, and small enigmatic genomes across a large radiation of phyla.</title>
        <authorList>
            <person name="Brown C.T."/>
            <person name="Hug L.A."/>
            <person name="Thomas B.C."/>
            <person name="Sharon I."/>
            <person name="Castelle C.J."/>
            <person name="Singh A."/>
            <person name="Wilkins M.J."/>
            <person name="Williams K.H."/>
            <person name="Banfield J.F."/>
        </authorList>
    </citation>
    <scope>NUCLEOTIDE SEQUENCE [LARGE SCALE GENOMIC DNA]</scope>
</reference>
<organism evidence="1 2">
    <name type="scientific">Candidatus Roizmanbacteria bacterium GW2011_GWA2_37_7</name>
    <dbReference type="NCBI Taxonomy" id="1618481"/>
    <lineage>
        <taxon>Bacteria</taxon>
        <taxon>Candidatus Roizmaniibacteriota</taxon>
    </lineage>
</organism>
<sequence>MKKYLVPITVAAFIFVFIQFPAYSQSPTESISETVDQGVQELKDKVAEKVEELKDQKKQAVSGVVQEMTDGAISILNSDSEKVEVEVDDTLTSFYEVVGSKIKEITLDDISKGEYIFITGPEIGETVTANAVYKDTQYLVMSGKITEVNKDDFTIKIVTVDKSNYVLDIEKRTDQNLLDIKTLETDSIGFSKIKEGDAIHVVVEGDPEKPDQTRFTAIKFLIIPNEYFLQ</sequence>
<protein>
    <recommendedName>
        <fullName evidence="3">DUF5666 domain-containing protein</fullName>
    </recommendedName>
</protein>
<dbReference type="Proteomes" id="UP000034471">
    <property type="component" value="Unassembled WGS sequence"/>
</dbReference>
<comment type="caution">
    <text evidence="1">The sequence shown here is derived from an EMBL/GenBank/DDBJ whole genome shotgun (WGS) entry which is preliminary data.</text>
</comment>
<dbReference type="AlphaFoldDB" id="A0A0G0HCW9"/>
<dbReference type="EMBL" id="LBTJ01000070">
    <property type="protein sequence ID" value="KKQ36385.1"/>
    <property type="molecule type" value="Genomic_DNA"/>
</dbReference>
<evidence type="ECO:0008006" key="3">
    <source>
        <dbReference type="Google" id="ProtNLM"/>
    </source>
</evidence>
<evidence type="ECO:0000313" key="2">
    <source>
        <dbReference type="Proteomes" id="UP000034471"/>
    </source>
</evidence>
<name>A0A0G0HCW9_9BACT</name>
<gene>
    <name evidence="1" type="ORF">US54_C0070G0004</name>
</gene>
<dbReference type="STRING" id="1618481.US54_C0070G0004"/>